<dbReference type="Proteomes" id="UP000697107">
    <property type="component" value="Unassembled WGS sequence"/>
</dbReference>
<dbReference type="EMBL" id="RCMG01000790">
    <property type="protein sequence ID" value="KAG2847384.1"/>
    <property type="molecule type" value="Genomic_DNA"/>
</dbReference>
<evidence type="ECO:0000313" key="5">
    <source>
        <dbReference type="Proteomes" id="UP000251314"/>
    </source>
</evidence>
<reference evidence="2" key="2">
    <citation type="submission" date="2018-10" db="EMBL/GenBank/DDBJ databases">
        <title>Effector identification in a new, highly contiguous assembly of the strawberry crown rot pathogen Phytophthora cactorum.</title>
        <authorList>
            <person name="Armitage A.D."/>
            <person name="Nellist C.F."/>
            <person name="Bates H."/>
            <person name="Vickerstaff R.J."/>
            <person name="Harrison R.J."/>
        </authorList>
    </citation>
    <scope>NUCLEOTIDE SEQUENCE</scope>
    <source>
        <strain evidence="2">15-7</strain>
        <strain evidence="3">P415</strain>
    </source>
</reference>
<proteinExistence type="predicted"/>
<protein>
    <submittedName>
        <fullName evidence="4">Uncharacterized protein</fullName>
    </submittedName>
</protein>
<comment type="caution">
    <text evidence="4">The sequence shown here is derived from an EMBL/GenBank/DDBJ whole genome shotgun (WGS) entry which is preliminary data.</text>
</comment>
<keyword evidence="1" id="KW-0732">Signal</keyword>
<dbReference type="OrthoDB" id="99447at2759"/>
<gene>
    <name evidence="4" type="ORF">PC110_g16846</name>
    <name evidence="2" type="ORF">PC113_g17790</name>
    <name evidence="3" type="ORF">PC118_g14284</name>
</gene>
<keyword evidence="5" id="KW-1185">Reference proteome</keyword>
<feature type="chain" id="PRO_5036061285" evidence="1">
    <location>
        <begin position="28"/>
        <end position="188"/>
    </location>
</feature>
<evidence type="ECO:0000313" key="2">
    <source>
        <dbReference type="EMBL" id="KAG2847384.1"/>
    </source>
</evidence>
<organism evidence="4 5">
    <name type="scientific">Phytophthora cactorum</name>
    <dbReference type="NCBI Taxonomy" id="29920"/>
    <lineage>
        <taxon>Eukaryota</taxon>
        <taxon>Sar</taxon>
        <taxon>Stramenopiles</taxon>
        <taxon>Oomycota</taxon>
        <taxon>Peronosporomycetes</taxon>
        <taxon>Peronosporales</taxon>
        <taxon>Peronosporaceae</taxon>
        <taxon>Phytophthora</taxon>
    </lineage>
</organism>
<evidence type="ECO:0000313" key="4">
    <source>
        <dbReference type="EMBL" id="RAW26751.1"/>
    </source>
</evidence>
<dbReference type="VEuPathDB" id="FungiDB:PC110_g16846"/>
<reference evidence="4 5" key="1">
    <citation type="submission" date="2018-01" db="EMBL/GenBank/DDBJ databases">
        <title>Draft genome of the strawberry crown rot pathogen Phytophthora cactorum.</title>
        <authorList>
            <person name="Armitage A.D."/>
            <person name="Lysoe E."/>
            <person name="Nellist C.F."/>
            <person name="Harrison R.J."/>
            <person name="Brurberg M.B."/>
        </authorList>
    </citation>
    <scope>NUCLEOTIDE SEQUENCE [LARGE SCALE GENOMIC DNA]</scope>
    <source>
        <strain evidence="4 5">10300</strain>
    </source>
</reference>
<feature type="signal peptide" evidence="1">
    <location>
        <begin position="1"/>
        <end position="27"/>
    </location>
</feature>
<dbReference type="STRING" id="29920.A0A329RQM3"/>
<dbReference type="AlphaFoldDB" id="A0A329RQM3"/>
<dbReference type="Proteomes" id="UP000735874">
    <property type="component" value="Unassembled WGS sequence"/>
</dbReference>
<sequence>MEGARPARSRRRSILVLLATVVAVCQAEQESCIKRRRLIWNVHKQTFLLEGQFKRCYSMNVESFRRLLMLIRPSLARDTLQSTQRITTDPSTPENMVQMTITWLTGGSYHTICCLGGTSVSGIYDVFHDVMNTIWDCPKLRIQSPVEPEQRVRDLADSFAKISTDRDFEWMRWLQRWMAVPNQSPECK</sequence>
<evidence type="ECO:0000313" key="3">
    <source>
        <dbReference type="EMBL" id="KAG2974853.1"/>
    </source>
</evidence>
<dbReference type="EMBL" id="MJFZ01000620">
    <property type="protein sequence ID" value="RAW26751.1"/>
    <property type="molecule type" value="Genomic_DNA"/>
</dbReference>
<evidence type="ECO:0000256" key="1">
    <source>
        <dbReference type="SAM" id="SignalP"/>
    </source>
</evidence>
<dbReference type="Proteomes" id="UP000251314">
    <property type="component" value="Unassembled WGS sequence"/>
</dbReference>
<accession>A0A329RQM3</accession>
<name>A0A329RQM3_9STRA</name>
<dbReference type="EMBL" id="RCML01000515">
    <property type="protein sequence ID" value="KAG2974853.1"/>
    <property type="molecule type" value="Genomic_DNA"/>
</dbReference>